<evidence type="ECO:0000313" key="1">
    <source>
        <dbReference type="EMBL" id="KIW05401.1"/>
    </source>
</evidence>
<dbReference type="GeneID" id="27311887"/>
<dbReference type="Gene3D" id="1.25.40.120">
    <property type="entry name" value="Protein prenylyltransferase"/>
    <property type="match status" value="1"/>
</dbReference>
<dbReference type="VEuPathDB" id="FungiDB:PV09_03914"/>
<proteinExistence type="predicted"/>
<dbReference type="PANTHER" id="PTHR11129:SF3">
    <property type="entry name" value="PROTEIN PRENYLTRANSFERASE ALPHA SUBUNIT REPEAT-CONTAINING PROTEIN 1"/>
    <property type="match status" value="1"/>
</dbReference>
<dbReference type="OrthoDB" id="5358702at2759"/>
<keyword evidence="2" id="KW-1185">Reference proteome</keyword>
<dbReference type="GO" id="GO:0005737">
    <property type="term" value="C:cytoplasm"/>
    <property type="evidence" value="ECO:0007669"/>
    <property type="project" value="TreeGrafter"/>
</dbReference>
<reference evidence="1 2" key="1">
    <citation type="submission" date="2015-01" db="EMBL/GenBank/DDBJ databases">
        <title>The Genome Sequence of Ochroconis gallopava CBS43764.</title>
        <authorList>
            <consortium name="The Broad Institute Genomics Platform"/>
            <person name="Cuomo C."/>
            <person name="de Hoog S."/>
            <person name="Gorbushina A."/>
            <person name="Stielow B."/>
            <person name="Teixiera M."/>
            <person name="Abouelleil A."/>
            <person name="Chapman S.B."/>
            <person name="Priest M."/>
            <person name="Young S.K."/>
            <person name="Wortman J."/>
            <person name="Nusbaum C."/>
            <person name="Birren B."/>
        </authorList>
    </citation>
    <scope>NUCLEOTIDE SEQUENCE [LARGE SCALE GENOMIC DNA]</scope>
    <source>
        <strain evidence="1 2">CBS 43764</strain>
    </source>
</reference>
<dbReference type="HOGENOM" id="CLU_044597_0_0_1"/>
<dbReference type="SUPFAM" id="SSF48439">
    <property type="entry name" value="Protein prenylyltransferase"/>
    <property type="match status" value="1"/>
</dbReference>
<dbReference type="AlphaFoldDB" id="A0A0D1XRT7"/>
<name>A0A0D1XRT7_9PEZI</name>
<dbReference type="PANTHER" id="PTHR11129">
    <property type="entry name" value="PROTEIN FARNESYLTRANSFERASE ALPHA SUBUNIT/RAB GERANYLGERANYL TRANSFERASE ALPHA SUBUNIT"/>
    <property type="match status" value="1"/>
</dbReference>
<protein>
    <submittedName>
        <fullName evidence="1">Uncharacterized protein</fullName>
    </submittedName>
</protein>
<dbReference type="InParanoid" id="A0A0D1XRT7"/>
<evidence type="ECO:0000313" key="2">
    <source>
        <dbReference type="Proteomes" id="UP000053259"/>
    </source>
</evidence>
<dbReference type="Proteomes" id="UP000053259">
    <property type="component" value="Unassembled WGS sequence"/>
</dbReference>
<accession>A0A0D1XRT7</accession>
<organism evidence="1 2">
    <name type="scientific">Verruconis gallopava</name>
    <dbReference type="NCBI Taxonomy" id="253628"/>
    <lineage>
        <taxon>Eukaryota</taxon>
        <taxon>Fungi</taxon>
        <taxon>Dikarya</taxon>
        <taxon>Ascomycota</taxon>
        <taxon>Pezizomycotina</taxon>
        <taxon>Dothideomycetes</taxon>
        <taxon>Pleosporomycetidae</taxon>
        <taxon>Venturiales</taxon>
        <taxon>Sympoventuriaceae</taxon>
        <taxon>Verruconis</taxon>
    </lineage>
</organism>
<gene>
    <name evidence="1" type="ORF">PV09_03914</name>
</gene>
<sequence>MTLKNTPPSEEAQRQAYVALSQVFVKYQPPERGQGEPHPPLTIEILPKGIDPPQGLFILEDEEERSVGIPKKVLVAAFLHARRKFMATTGSERESEEMRISTMVILLFDPEFLTAANARKQYLLNMLSMKEAYGLMHKTMLKFAVRSELWFLDSILTSPLHRQSKSPTLWYQRAWVYHTFAEHCDFMLSTRESILVELGIVLKAGEQHRHNYYAFQYARRVLRPALDRVPEDVRTPIGSSDAISLHRDVFDGLLAWCKSHPSDTSGWSFLLYWLSLRSAEQEELCRCAVRAVLQFAVAVRWKGEALWSFLRTMSNVDQASNDAGDRDGMWVEIHGAMADLCPTLIRPSAQSPKAPGG</sequence>
<dbReference type="RefSeq" id="XP_016215270.1">
    <property type="nucleotide sequence ID" value="XM_016357181.1"/>
</dbReference>
<dbReference type="EMBL" id="KN847538">
    <property type="protein sequence ID" value="KIW05401.1"/>
    <property type="molecule type" value="Genomic_DNA"/>
</dbReference>